<keyword evidence="4" id="KW-1185">Reference proteome</keyword>
<gene>
    <name evidence="2" type="ORF">ZHAS_00014439</name>
</gene>
<dbReference type="AlphaFoldDB" id="A0A084W817"/>
<evidence type="ECO:0000313" key="3">
    <source>
        <dbReference type="EnsemblMetazoa" id="ASIC014439-PA"/>
    </source>
</evidence>
<organism evidence="2">
    <name type="scientific">Anopheles sinensis</name>
    <name type="common">Mosquito</name>
    <dbReference type="NCBI Taxonomy" id="74873"/>
    <lineage>
        <taxon>Eukaryota</taxon>
        <taxon>Metazoa</taxon>
        <taxon>Ecdysozoa</taxon>
        <taxon>Arthropoda</taxon>
        <taxon>Hexapoda</taxon>
        <taxon>Insecta</taxon>
        <taxon>Pterygota</taxon>
        <taxon>Neoptera</taxon>
        <taxon>Endopterygota</taxon>
        <taxon>Diptera</taxon>
        <taxon>Nematocera</taxon>
        <taxon>Culicoidea</taxon>
        <taxon>Culicidae</taxon>
        <taxon>Anophelinae</taxon>
        <taxon>Anopheles</taxon>
    </lineage>
</organism>
<dbReference type="EMBL" id="KE525317">
    <property type="protein sequence ID" value="KFB46361.1"/>
    <property type="molecule type" value="Genomic_DNA"/>
</dbReference>
<evidence type="ECO:0000313" key="4">
    <source>
        <dbReference type="Proteomes" id="UP000030765"/>
    </source>
</evidence>
<accession>A0A084W817</accession>
<evidence type="ECO:0000313" key="2">
    <source>
        <dbReference type="EMBL" id="KFB46361.1"/>
    </source>
</evidence>
<dbReference type="Proteomes" id="UP000030765">
    <property type="component" value="Unassembled WGS sequence"/>
</dbReference>
<protein>
    <submittedName>
        <fullName evidence="2 3">Uncharacterized protein</fullName>
    </submittedName>
</protein>
<evidence type="ECO:0000256" key="1">
    <source>
        <dbReference type="SAM" id="MobiDB-lite"/>
    </source>
</evidence>
<dbReference type="EMBL" id="ATLV01021346">
    <property type="status" value="NOT_ANNOTATED_CDS"/>
    <property type="molecule type" value="Genomic_DNA"/>
</dbReference>
<reference evidence="3" key="2">
    <citation type="submission" date="2020-05" db="UniProtKB">
        <authorList>
            <consortium name="EnsemblMetazoa"/>
        </authorList>
    </citation>
    <scope>IDENTIFICATION</scope>
</reference>
<dbReference type="EnsemblMetazoa" id="ASIC014439-RA">
    <property type="protein sequence ID" value="ASIC014439-PA"/>
    <property type="gene ID" value="ASIC014439"/>
</dbReference>
<reference evidence="2 4" key="1">
    <citation type="journal article" date="2014" name="BMC Genomics">
        <title>Genome sequence of Anopheles sinensis provides insight into genetics basis of mosquito competence for malaria parasites.</title>
        <authorList>
            <person name="Zhou D."/>
            <person name="Zhang D."/>
            <person name="Ding G."/>
            <person name="Shi L."/>
            <person name="Hou Q."/>
            <person name="Ye Y."/>
            <person name="Xu Y."/>
            <person name="Zhou H."/>
            <person name="Xiong C."/>
            <person name="Li S."/>
            <person name="Yu J."/>
            <person name="Hong S."/>
            <person name="Yu X."/>
            <person name="Zou P."/>
            <person name="Chen C."/>
            <person name="Chang X."/>
            <person name="Wang W."/>
            <person name="Lv Y."/>
            <person name="Sun Y."/>
            <person name="Ma L."/>
            <person name="Shen B."/>
            <person name="Zhu C."/>
        </authorList>
    </citation>
    <scope>NUCLEOTIDE SEQUENCE [LARGE SCALE GENOMIC DNA]</scope>
</reference>
<feature type="region of interest" description="Disordered" evidence="1">
    <location>
        <begin position="49"/>
        <end position="91"/>
    </location>
</feature>
<proteinExistence type="predicted"/>
<dbReference type="VEuPathDB" id="VectorBase:ASIC014439"/>
<sequence>MTASLKDPCRHISLMNLGDDCGLLSVLSHELHAPRAGSPEPARLIWKTLSHPGAGDEGPNERTKCRPESAAGKSRSSPPHRKSPAPVAPGR</sequence>
<name>A0A084W817_ANOSI</name>